<evidence type="ECO:0000256" key="7">
    <source>
        <dbReference type="SAM" id="Coils"/>
    </source>
</evidence>
<dbReference type="EC" id="3.1.11.6" evidence="6"/>
<dbReference type="SUPFAM" id="SSF116842">
    <property type="entry name" value="XseB-like"/>
    <property type="match status" value="1"/>
</dbReference>
<keyword evidence="5 6" id="KW-0269">Exonuclease</keyword>
<dbReference type="EMBL" id="NVUU01000019">
    <property type="protein sequence ID" value="PCI95430.1"/>
    <property type="molecule type" value="Genomic_DNA"/>
</dbReference>
<keyword evidence="4 6" id="KW-0378">Hydrolase</keyword>
<evidence type="ECO:0000256" key="1">
    <source>
        <dbReference type="ARBA" id="ARBA00009998"/>
    </source>
</evidence>
<dbReference type="InterPro" id="IPR003761">
    <property type="entry name" value="Exonuc_VII_S"/>
</dbReference>
<reference evidence="10" key="1">
    <citation type="submission" date="2017-08" db="EMBL/GenBank/DDBJ databases">
        <title>A dynamic microbial community with high functional redundancy inhabits the cold, oxic subseafloor aquifer.</title>
        <authorList>
            <person name="Tully B.J."/>
            <person name="Wheat C.G."/>
            <person name="Glazer B.T."/>
            <person name="Huber J.A."/>
        </authorList>
    </citation>
    <scope>NUCLEOTIDE SEQUENCE [LARGE SCALE GENOMIC DNA]</scope>
</reference>
<evidence type="ECO:0000313" key="10">
    <source>
        <dbReference type="Proteomes" id="UP000217838"/>
    </source>
</evidence>
<evidence type="ECO:0000256" key="3">
    <source>
        <dbReference type="ARBA" id="ARBA00022722"/>
    </source>
</evidence>
<comment type="caution">
    <text evidence="9">The sequence shown here is derived from an EMBL/GenBank/DDBJ whole genome shotgun (WGS) entry which is preliminary data.</text>
</comment>
<dbReference type="GO" id="GO:0005829">
    <property type="term" value="C:cytosol"/>
    <property type="evidence" value="ECO:0007669"/>
    <property type="project" value="TreeGrafter"/>
</dbReference>
<dbReference type="GO" id="GO:0009318">
    <property type="term" value="C:exodeoxyribonuclease VII complex"/>
    <property type="evidence" value="ECO:0007669"/>
    <property type="project" value="UniProtKB-UniRule"/>
</dbReference>
<protein>
    <recommendedName>
        <fullName evidence="6">Exodeoxyribonuclease 7 small subunit</fullName>
        <ecNumber evidence="6">3.1.11.6</ecNumber>
    </recommendedName>
    <alternativeName>
        <fullName evidence="6">Exodeoxyribonuclease VII small subunit</fullName>
        <shortName evidence="6">Exonuclease VII small subunit</shortName>
    </alternativeName>
</protein>
<organism evidence="9 10">
    <name type="scientific">Aerophobetes bacterium</name>
    <dbReference type="NCBI Taxonomy" id="2030807"/>
    <lineage>
        <taxon>Bacteria</taxon>
        <taxon>Candidatus Aerophobota</taxon>
    </lineage>
</organism>
<dbReference type="GO" id="GO:0008855">
    <property type="term" value="F:exodeoxyribonuclease VII activity"/>
    <property type="evidence" value="ECO:0007669"/>
    <property type="project" value="UniProtKB-UniRule"/>
</dbReference>
<dbReference type="InterPro" id="IPR037004">
    <property type="entry name" value="Exonuc_VII_ssu_sf"/>
</dbReference>
<comment type="subunit">
    <text evidence="6">Heterooligomer composed of large and small subunits.</text>
</comment>
<dbReference type="Pfam" id="PF02609">
    <property type="entry name" value="Exonuc_VII_S"/>
    <property type="match status" value="1"/>
</dbReference>
<gene>
    <name evidence="6" type="primary">xseB</name>
    <name evidence="9" type="ORF">COB11_02230</name>
</gene>
<name>A0A2A4YLE1_UNCAE</name>
<keyword evidence="3 6" id="KW-0540">Nuclease</keyword>
<dbReference type="NCBIfam" id="TIGR01280">
    <property type="entry name" value="xseB"/>
    <property type="match status" value="1"/>
</dbReference>
<proteinExistence type="inferred from homology"/>
<keyword evidence="7" id="KW-0175">Coiled coil</keyword>
<comment type="function">
    <text evidence="6">Bidirectionally degrades single-stranded DNA into large acid-insoluble oligonucleotides, which are then degraded further into small acid-soluble oligonucleotides.</text>
</comment>
<dbReference type="NCBIfam" id="NF002140">
    <property type="entry name" value="PRK00977.1-4"/>
    <property type="match status" value="1"/>
</dbReference>
<comment type="subcellular location">
    <subcellularLocation>
        <location evidence="6">Cytoplasm</location>
    </subcellularLocation>
</comment>
<comment type="similarity">
    <text evidence="1 6">Belongs to the XseB family.</text>
</comment>
<keyword evidence="2 6" id="KW-0963">Cytoplasm</keyword>
<evidence type="ECO:0000313" key="9">
    <source>
        <dbReference type="EMBL" id="PCI95430.1"/>
    </source>
</evidence>
<dbReference type="Proteomes" id="UP000217838">
    <property type="component" value="Unassembled WGS sequence"/>
</dbReference>
<dbReference type="Gene3D" id="1.10.287.1040">
    <property type="entry name" value="Exonuclease VII, small subunit"/>
    <property type="match status" value="1"/>
</dbReference>
<dbReference type="PANTHER" id="PTHR34137:SF1">
    <property type="entry name" value="EXODEOXYRIBONUCLEASE 7 SMALL SUBUNIT"/>
    <property type="match status" value="1"/>
</dbReference>
<dbReference type="GO" id="GO:0006308">
    <property type="term" value="P:DNA catabolic process"/>
    <property type="evidence" value="ECO:0007669"/>
    <property type="project" value="UniProtKB-UniRule"/>
</dbReference>
<comment type="catalytic activity">
    <reaction evidence="6">
        <text>Exonucleolytic cleavage in either 5'- to 3'- or 3'- to 5'-direction to yield nucleoside 5'-phosphates.</text>
        <dbReference type="EC" id="3.1.11.6"/>
    </reaction>
</comment>
<evidence type="ECO:0000256" key="5">
    <source>
        <dbReference type="ARBA" id="ARBA00022839"/>
    </source>
</evidence>
<evidence type="ECO:0000256" key="2">
    <source>
        <dbReference type="ARBA" id="ARBA00022490"/>
    </source>
</evidence>
<sequence>MNKEEHSFEQAYARLEEIMQKLNTSQTSLEDSITLYEEADHLIKACNKKLVNAEQKVQKLIKTRDASVATTPEGAPQMEPFNPVQEQYINRNIPS</sequence>
<evidence type="ECO:0000256" key="6">
    <source>
        <dbReference type="HAMAP-Rule" id="MF_00337"/>
    </source>
</evidence>
<accession>A0A2A4YLE1</accession>
<feature type="coiled-coil region" evidence="7">
    <location>
        <begin position="36"/>
        <end position="63"/>
    </location>
</feature>
<dbReference type="PANTHER" id="PTHR34137">
    <property type="entry name" value="EXODEOXYRIBONUCLEASE 7 SMALL SUBUNIT"/>
    <property type="match status" value="1"/>
</dbReference>
<evidence type="ECO:0000256" key="4">
    <source>
        <dbReference type="ARBA" id="ARBA00022801"/>
    </source>
</evidence>
<dbReference type="HAMAP" id="MF_00337">
    <property type="entry name" value="Exonuc_7_S"/>
    <property type="match status" value="1"/>
</dbReference>
<dbReference type="AlphaFoldDB" id="A0A2A4YLE1"/>
<evidence type="ECO:0000256" key="8">
    <source>
        <dbReference type="SAM" id="MobiDB-lite"/>
    </source>
</evidence>
<feature type="region of interest" description="Disordered" evidence="8">
    <location>
        <begin position="65"/>
        <end position="84"/>
    </location>
</feature>